<evidence type="ECO:0000313" key="6">
    <source>
        <dbReference type="Proteomes" id="UP000816034"/>
    </source>
</evidence>
<dbReference type="SMART" id="SM00147">
    <property type="entry name" value="RasGEF"/>
    <property type="match status" value="1"/>
</dbReference>
<dbReference type="CDD" id="cd06224">
    <property type="entry name" value="REM"/>
    <property type="match status" value="1"/>
</dbReference>
<dbReference type="Gene3D" id="1.10.840.10">
    <property type="entry name" value="Ras guanine-nucleotide exchange factors catalytic domain"/>
    <property type="match status" value="1"/>
</dbReference>
<dbReference type="SMART" id="SM00229">
    <property type="entry name" value="RasGEFN"/>
    <property type="match status" value="1"/>
</dbReference>
<dbReference type="GO" id="GO:0005085">
    <property type="term" value="F:guanyl-nucleotide exchange factor activity"/>
    <property type="evidence" value="ECO:0007669"/>
    <property type="project" value="UniProtKB-KW"/>
</dbReference>
<dbReference type="AlphaFoldDB" id="A0AA88GVT1"/>
<keyword evidence="1 2" id="KW-0344">Guanine-nucleotide releasing factor</keyword>
<feature type="domain" description="N-terminal Ras-GEF" evidence="4">
    <location>
        <begin position="303"/>
        <end position="435"/>
    </location>
</feature>
<comment type="caution">
    <text evidence="5">The sequence shown here is derived from an EMBL/GenBank/DDBJ whole genome shotgun (WGS) entry which is preliminary data.</text>
</comment>
<evidence type="ECO:0000313" key="5">
    <source>
        <dbReference type="EMBL" id="KAG2386781.1"/>
    </source>
</evidence>
<keyword evidence="6" id="KW-1185">Reference proteome</keyword>
<dbReference type="Gene3D" id="1.20.870.10">
    <property type="entry name" value="Son of sevenless (SoS) protein Chain: S domain 1"/>
    <property type="match status" value="1"/>
</dbReference>
<dbReference type="InterPro" id="IPR000651">
    <property type="entry name" value="Ras-like_Gua-exchang_fac_N"/>
</dbReference>
<evidence type="ECO:0008006" key="7">
    <source>
        <dbReference type="Google" id="ProtNLM"/>
    </source>
</evidence>
<dbReference type="GeneID" id="68094981"/>
<dbReference type="EMBL" id="PYSW02000015">
    <property type="protein sequence ID" value="KAG2386781.1"/>
    <property type="molecule type" value="Genomic_DNA"/>
</dbReference>
<dbReference type="InterPro" id="IPR036964">
    <property type="entry name" value="RASGEF_cat_dom_sf"/>
</dbReference>
<dbReference type="GO" id="GO:0007265">
    <property type="term" value="P:Ras protein signal transduction"/>
    <property type="evidence" value="ECO:0007669"/>
    <property type="project" value="TreeGrafter"/>
</dbReference>
<dbReference type="Pfam" id="PF00617">
    <property type="entry name" value="RasGEF"/>
    <property type="match status" value="1"/>
</dbReference>
<dbReference type="GO" id="GO:0005886">
    <property type="term" value="C:plasma membrane"/>
    <property type="evidence" value="ECO:0007669"/>
    <property type="project" value="TreeGrafter"/>
</dbReference>
<gene>
    <name evidence="5" type="ORF">C9374_002525</name>
</gene>
<dbReference type="PANTHER" id="PTHR23113">
    <property type="entry name" value="GUANINE NUCLEOTIDE EXCHANGE FACTOR"/>
    <property type="match status" value="1"/>
</dbReference>
<protein>
    <recommendedName>
        <fullName evidence="7">RasGEF domain-containing protein</fullName>
    </recommendedName>
</protein>
<name>A0AA88GVT1_NAELO</name>
<evidence type="ECO:0000259" key="4">
    <source>
        <dbReference type="PROSITE" id="PS50212"/>
    </source>
</evidence>
<dbReference type="SUPFAM" id="SSF48366">
    <property type="entry name" value="Ras GEF"/>
    <property type="match status" value="1"/>
</dbReference>
<accession>A0AA88GVT1</accession>
<evidence type="ECO:0000256" key="2">
    <source>
        <dbReference type="PROSITE-ProRule" id="PRU00168"/>
    </source>
</evidence>
<proteinExistence type="predicted"/>
<feature type="domain" description="Ras-GEF" evidence="3">
    <location>
        <begin position="505"/>
        <end position="739"/>
    </location>
</feature>
<sequence length="740" mass="85926">MRRASSINMLNNGDAAIHSPLSILSSQSFTLNTSTTSSSEYRDEDDTTTSQVMMNGSLQQISQQFLDPKTEQILKDINSKFDDFCLHAKAIHENESELRFIFGPSTLTHLIEGNLQVEYEGYLFSHALVLIAKSNNTYEVFALSESLSSSCLVNSLSGSLTQQLTLETNTPNTISQPLALQIPSSPPLYKIVKFHDDITVRAIPNSGEFQNAFCLQDFKGDNAQVFMTNESHLRQLWIDQIKNIIEPPFFSESDKKKILDDIQKHLNDTTDSVEEYYDEPLSGLTPHVPIKNTCEFIEFSNGLTQEVNFATLQKLFQHLTDPEEHDNNFVFTFLLTYKSFTTSEDLLDYLMTRYNTAPPPNLNIRYNFHSTWKPQLYDVRLKICNIVFFWIDKHFYNFRSEPVLQHKMDKFILLIENTKMEKAAQIIRSSWNNKRKERNTFTIQQFERQQRQVELLKRQYAEETSPKQKKTNKISSIFNFTSKSESEAFSSISKQLLEDNPLIEKASEIAKHLTMIEMEIFNRIQPKECLNQSWSKENQRKMAPNIYAQIQKTNHMVTFVSLHILNPENAKERANVIQKFINIAQELRNLNNFNTLKGIMMALNSNSVFRLKKSWELVTEKKRQQFEELSKLVSHESNFKALRECMKHTHLPSLPYIGVFLSDLTFCEEGNCDMKDGTKINFFKRRQLASVIKKIQKYQKTPYNLPTRGELSTKLNAIHFSAAFNEDYLYELSLKREPRQ</sequence>
<dbReference type="PROSITE" id="PS50009">
    <property type="entry name" value="RASGEF_CAT"/>
    <property type="match status" value="1"/>
</dbReference>
<dbReference type="InterPro" id="IPR023578">
    <property type="entry name" value="Ras_GEF_dom_sf"/>
</dbReference>
<dbReference type="RefSeq" id="XP_044550773.1">
    <property type="nucleotide sequence ID" value="XM_044691953.1"/>
</dbReference>
<dbReference type="Proteomes" id="UP000816034">
    <property type="component" value="Unassembled WGS sequence"/>
</dbReference>
<dbReference type="InterPro" id="IPR008937">
    <property type="entry name" value="Ras-like_GEF"/>
</dbReference>
<dbReference type="InterPro" id="IPR001895">
    <property type="entry name" value="RASGEF_cat_dom"/>
</dbReference>
<dbReference type="PANTHER" id="PTHR23113:SF370">
    <property type="entry name" value="RAS GUANINE NUCLEOTIDE EXCHANGE FACTOR P"/>
    <property type="match status" value="1"/>
</dbReference>
<evidence type="ECO:0000259" key="3">
    <source>
        <dbReference type="PROSITE" id="PS50009"/>
    </source>
</evidence>
<reference evidence="5 6" key="1">
    <citation type="journal article" date="2018" name="BMC Genomics">
        <title>The genome of Naegleria lovaniensis, the basis for a comparative approach to unravel pathogenicity factors of the human pathogenic amoeba N. fowleri.</title>
        <authorList>
            <person name="Liechti N."/>
            <person name="Schurch N."/>
            <person name="Bruggmann R."/>
            <person name="Wittwer M."/>
        </authorList>
    </citation>
    <scope>NUCLEOTIDE SEQUENCE [LARGE SCALE GENOMIC DNA]</scope>
    <source>
        <strain evidence="5 6">ATCC 30569</strain>
    </source>
</reference>
<dbReference type="CDD" id="cd00155">
    <property type="entry name" value="RasGEF"/>
    <property type="match status" value="1"/>
</dbReference>
<organism evidence="5 6">
    <name type="scientific">Naegleria lovaniensis</name>
    <name type="common">Amoeba</name>
    <dbReference type="NCBI Taxonomy" id="51637"/>
    <lineage>
        <taxon>Eukaryota</taxon>
        <taxon>Discoba</taxon>
        <taxon>Heterolobosea</taxon>
        <taxon>Tetramitia</taxon>
        <taxon>Eutetramitia</taxon>
        <taxon>Vahlkampfiidae</taxon>
        <taxon>Naegleria</taxon>
    </lineage>
</organism>
<evidence type="ECO:0000256" key="1">
    <source>
        <dbReference type="ARBA" id="ARBA00022658"/>
    </source>
</evidence>
<dbReference type="PROSITE" id="PS50212">
    <property type="entry name" value="RASGEF_NTER"/>
    <property type="match status" value="1"/>
</dbReference>
<dbReference type="Pfam" id="PF00618">
    <property type="entry name" value="RasGEF_N"/>
    <property type="match status" value="1"/>
</dbReference>